<dbReference type="InterPro" id="IPR027417">
    <property type="entry name" value="P-loop_NTPase"/>
</dbReference>
<feature type="transmembrane region" description="Helical" evidence="8">
    <location>
        <begin position="162"/>
        <end position="184"/>
    </location>
</feature>
<evidence type="ECO:0000259" key="9">
    <source>
        <dbReference type="PROSITE" id="PS50893"/>
    </source>
</evidence>
<comment type="subcellular location">
    <subcellularLocation>
        <location evidence="1">Membrane</location>
        <topology evidence="1">Multi-pass membrane protein</topology>
    </subcellularLocation>
</comment>
<sequence length="630" mass="70737">MASEKVQQAVGNIRLQLERPLEQAPPETANIFDNEYVQDGYTSIKVVMRRQFTLTLRSKSFLYARMIQVPTTSDRADMDLRKSLAFLAAMTLSLNSISQIPVQLDERTVFEKQYSARFFRPYAYLLACTLSQIPLTLVEMVIYTPLVYFLTGLTLANNGAHYITYAIAAFLCANTFAMFTRFAASLCHTKESASGISGLCITFFLLFSGFLIAKNKVPDWWIWVYYISPLQWAITALICNEFLSDTYSQPCNNSITYCRGRSDMNIGQAYLAIYDFPTTTLRGYWVPVLVLFFYYWVLSCCCFWTVANVRHEENANNDVGIKFEPAMLSFHQIVYEIKIPGIKDPRVLLSNVSGFSKPGTMTALMGSSGAGKTTLLDVLAGRKTTGRILGDILANGYPKEQETFARITGYVEQNDIHTPFITVRESFQFSGSLRLPRGTSAGARQKFIEEVLKLLELNEIEDKIVGAIGDGGLSVEEAKRLTIGVELVANPSILFLDEPTSGLDSRAAQVVMRSITNIVESGRSVICTIHQPSRRLFFCFSHLMLLKRGGEIAYFGPIGEQARDLLEYFHSRPGVSECSADQNPASYMLEIIGAGIGHTAERDFARDYQQSSLAQQYRIFIKNRMLRGIF</sequence>
<feature type="transmembrane region" description="Helical" evidence="8">
    <location>
        <begin position="196"/>
        <end position="213"/>
    </location>
</feature>
<feature type="domain" description="ABC transporter" evidence="9">
    <location>
        <begin position="328"/>
        <end position="574"/>
    </location>
</feature>
<evidence type="ECO:0000256" key="6">
    <source>
        <dbReference type="ARBA" id="ARBA00022989"/>
    </source>
</evidence>
<evidence type="ECO:0000256" key="8">
    <source>
        <dbReference type="SAM" id="Phobius"/>
    </source>
</evidence>
<dbReference type="InterPro" id="IPR003439">
    <property type="entry name" value="ABC_transporter-like_ATP-bd"/>
</dbReference>
<evidence type="ECO:0000256" key="5">
    <source>
        <dbReference type="ARBA" id="ARBA00022840"/>
    </source>
</evidence>
<evidence type="ECO:0000256" key="2">
    <source>
        <dbReference type="ARBA" id="ARBA00022448"/>
    </source>
</evidence>
<dbReference type="GO" id="GO:0005886">
    <property type="term" value="C:plasma membrane"/>
    <property type="evidence" value="ECO:0007669"/>
    <property type="project" value="UniProtKB-ARBA"/>
</dbReference>
<evidence type="ECO:0000256" key="7">
    <source>
        <dbReference type="ARBA" id="ARBA00023136"/>
    </source>
</evidence>
<dbReference type="AlphaFoldDB" id="A0A7I4F9D7"/>
<proteinExistence type="predicted"/>
<evidence type="ECO:0000256" key="3">
    <source>
        <dbReference type="ARBA" id="ARBA00022692"/>
    </source>
</evidence>
<dbReference type="EnsemblPlants" id="Pp3c18_21510V3.2">
    <property type="protein sequence ID" value="Pp3c18_21510V3.2"/>
    <property type="gene ID" value="Pp3c18_21510"/>
</dbReference>
<dbReference type="InterPro" id="IPR034003">
    <property type="entry name" value="ABCG_PDR_2"/>
</dbReference>
<dbReference type="GO" id="GO:0016887">
    <property type="term" value="F:ATP hydrolysis activity"/>
    <property type="evidence" value="ECO:0007669"/>
    <property type="project" value="InterPro"/>
</dbReference>
<dbReference type="GO" id="GO:0005524">
    <property type="term" value="F:ATP binding"/>
    <property type="evidence" value="ECO:0007669"/>
    <property type="project" value="UniProtKB-KW"/>
</dbReference>
<reference evidence="10 11" key="1">
    <citation type="journal article" date="2008" name="Science">
        <title>The Physcomitrella genome reveals evolutionary insights into the conquest of land by plants.</title>
        <authorList>
            <person name="Rensing S."/>
            <person name="Lang D."/>
            <person name="Zimmer A."/>
            <person name="Terry A."/>
            <person name="Salamov A."/>
            <person name="Shapiro H."/>
            <person name="Nishiyama T."/>
            <person name="Perroud P.-F."/>
            <person name="Lindquist E."/>
            <person name="Kamisugi Y."/>
            <person name="Tanahashi T."/>
            <person name="Sakakibara K."/>
            <person name="Fujita T."/>
            <person name="Oishi K."/>
            <person name="Shin-I T."/>
            <person name="Kuroki Y."/>
            <person name="Toyoda A."/>
            <person name="Suzuki Y."/>
            <person name="Hashimoto A."/>
            <person name="Yamaguchi K."/>
            <person name="Sugano A."/>
            <person name="Kohara Y."/>
            <person name="Fujiyama A."/>
            <person name="Anterola A."/>
            <person name="Aoki S."/>
            <person name="Ashton N."/>
            <person name="Barbazuk W.B."/>
            <person name="Barker E."/>
            <person name="Bennetzen J."/>
            <person name="Bezanilla M."/>
            <person name="Blankenship R."/>
            <person name="Cho S.H."/>
            <person name="Dutcher S."/>
            <person name="Estelle M."/>
            <person name="Fawcett J.A."/>
            <person name="Gundlach H."/>
            <person name="Hanada K."/>
            <person name="Heyl A."/>
            <person name="Hicks K.A."/>
            <person name="Hugh J."/>
            <person name="Lohr M."/>
            <person name="Mayer K."/>
            <person name="Melkozernov A."/>
            <person name="Murata T."/>
            <person name="Nelson D."/>
            <person name="Pils B."/>
            <person name="Prigge M."/>
            <person name="Reiss B."/>
            <person name="Renner T."/>
            <person name="Rombauts S."/>
            <person name="Rushton P."/>
            <person name="Sanderfoot A."/>
            <person name="Schween G."/>
            <person name="Shiu S.-H."/>
            <person name="Stueber K."/>
            <person name="Theodoulou F.L."/>
            <person name="Tu H."/>
            <person name="Van de Peer Y."/>
            <person name="Verrier P.J."/>
            <person name="Waters E."/>
            <person name="Wood A."/>
            <person name="Yang L."/>
            <person name="Cove D."/>
            <person name="Cuming A."/>
            <person name="Hasebe M."/>
            <person name="Lucas S."/>
            <person name="Mishler D.B."/>
            <person name="Reski R."/>
            <person name="Grigoriev I."/>
            <person name="Quatrano R.S."/>
            <person name="Boore J.L."/>
        </authorList>
    </citation>
    <scope>NUCLEOTIDE SEQUENCE [LARGE SCALE GENOMIC DNA]</scope>
    <source>
        <strain evidence="10 11">cv. Gransden 2004</strain>
    </source>
</reference>
<keyword evidence="7 8" id="KW-0472">Membrane</keyword>
<feature type="transmembrane region" description="Helical" evidence="8">
    <location>
        <begin position="122"/>
        <end position="150"/>
    </location>
</feature>
<dbReference type="InParanoid" id="A0A7I4F9D7"/>
<keyword evidence="11" id="KW-1185">Reference proteome</keyword>
<dbReference type="GO" id="GO:0140359">
    <property type="term" value="F:ABC-type transporter activity"/>
    <property type="evidence" value="ECO:0007669"/>
    <property type="project" value="InterPro"/>
</dbReference>
<accession>A0A7I4F9D7</accession>
<dbReference type="CDD" id="cd03232">
    <property type="entry name" value="ABCG_PDR_domain2"/>
    <property type="match status" value="1"/>
</dbReference>
<dbReference type="SUPFAM" id="SSF52540">
    <property type="entry name" value="P-loop containing nucleoside triphosphate hydrolases"/>
    <property type="match status" value="1"/>
</dbReference>
<keyword evidence="4" id="KW-0547">Nucleotide-binding</keyword>
<keyword evidence="5" id="KW-0067">ATP-binding</keyword>
<reference evidence="10 11" key="2">
    <citation type="journal article" date="2018" name="Plant J.">
        <title>The Physcomitrella patens chromosome-scale assembly reveals moss genome structure and evolution.</title>
        <authorList>
            <person name="Lang D."/>
            <person name="Ullrich K.K."/>
            <person name="Murat F."/>
            <person name="Fuchs J."/>
            <person name="Jenkins J."/>
            <person name="Haas F.B."/>
            <person name="Piednoel M."/>
            <person name="Gundlach H."/>
            <person name="Van Bel M."/>
            <person name="Meyberg R."/>
            <person name="Vives C."/>
            <person name="Morata J."/>
            <person name="Symeonidi A."/>
            <person name="Hiss M."/>
            <person name="Muchero W."/>
            <person name="Kamisugi Y."/>
            <person name="Saleh O."/>
            <person name="Blanc G."/>
            <person name="Decker E.L."/>
            <person name="van Gessel N."/>
            <person name="Grimwood J."/>
            <person name="Hayes R.D."/>
            <person name="Graham S.W."/>
            <person name="Gunter L.E."/>
            <person name="McDaniel S.F."/>
            <person name="Hoernstein S.N.W."/>
            <person name="Larsson A."/>
            <person name="Li F.W."/>
            <person name="Perroud P.F."/>
            <person name="Phillips J."/>
            <person name="Ranjan P."/>
            <person name="Rokshar D.S."/>
            <person name="Rothfels C.J."/>
            <person name="Schneider L."/>
            <person name="Shu S."/>
            <person name="Stevenson D.W."/>
            <person name="Thummler F."/>
            <person name="Tillich M."/>
            <person name="Villarreal Aguilar J.C."/>
            <person name="Widiez T."/>
            <person name="Wong G.K."/>
            <person name="Wymore A."/>
            <person name="Zhang Y."/>
            <person name="Zimmer A.D."/>
            <person name="Quatrano R.S."/>
            <person name="Mayer K.F.X."/>
            <person name="Goodstein D."/>
            <person name="Casacuberta J.M."/>
            <person name="Vandepoele K."/>
            <person name="Reski R."/>
            <person name="Cuming A.C."/>
            <person name="Tuskan G.A."/>
            <person name="Maumus F."/>
            <person name="Salse J."/>
            <person name="Schmutz J."/>
            <person name="Rensing S.A."/>
        </authorList>
    </citation>
    <scope>NUCLEOTIDE SEQUENCE [LARGE SCALE GENOMIC DNA]</scope>
    <source>
        <strain evidence="10 11">cv. Gransden 2004</strain>
    </source>
</reference>
<name>A0A7I4F9D7_PHYPA</name>
<evidence type="ECO:0000256" key="4">
    <source>
        <dbReference type="ARBA" id="ARBA00022741"/>
    </source>
</evidence>
<dbReference type="Proteomes" id="UP000006727">
    <property type="component" value="Chromosome 18"/>
</dbReference>
<dbReference type="Gramene" id="Pp3c18_21520V3.1">
    <property type="protein sequence ID" value="Pp3c18_21520V3.1"/>
    <property type="gene ID" value="Pp3c18_21520"/>
</dbReference>
<dbReference type="PANTHER" id="PTHR19241">
    <property type="entry name" value="ATP-BINDING CASSETTE TRANSPORTER"/>
    <property type="match status" value="1"/>
</dbReference>
<keyword evidence="3 8" id="KW-0812">Transmembrane</keyword>
<evidence type="ECO:0000313" key="11">
    <source>
        <dbReference type="Proteomes" id="UP000006727"/>
    </source>
</evidence>
<protein>
    <recommendedName>
        <fullName evidence="9">ABC transporter domain-containing protein</fullName>
    </recommendedName>
</protein>
<organism evidence="10 11">
    <name type="scientific">Physcomitrium patens</name>
    <name type="common">Spreading-leaved earth moss</name>
    <name type="synonym">Physcomitrella patens</name>
    <dbReference type="NCBI Taxonomy" id="3218"/>
    <lineage>
        <taxon>Eukaryota</taxon>
        <taxon>Viridiplantae</taxon>
        <taxon>Streptophyta</taxon>
        <taxon>Embryophyta</taxon>
        <taxon>Bryophyta</taxon>
        <taxon>Bryophytina</taxon>
        <taxon>Bryopsida</taxon>
        <taxon>Funariidae</taxon>
        <taxon>Funariales</taxon>
        <taxon>Funariaceae</taxon>
        <taxon>Physcomitrium</taxon>
    </lineage>
</organism>
<dbReference type="Gene3D" id="3.40.50.300">
    <property type="entry name" value="P-loop containing nucleotide triphosphate hydrolases"/>
    <property type="match status" value="1"/>
</dbReference>
<dbReference type="PROSITE" id="PS50893">
    <property type="entry name" value="ABC_TRANSPORTER_2"/>
    <property type="match status" value="1"/>
</dbReference>
<dbReference type="Gramene" id="Pp3c18_21510V3.2">
    <property type="protein sequence ID" value="Pp3c18_21510V3.2"/>
    <property type="gene ID" value="Pp3c18_21510"/>
</dbReference>
<keyword evidence="6 8" id="KW-1133">Transmembrane helix</keyword>
<keyword evidence="2" id="KW-0813">Transport</keyword>
<dbReference type="InterPro" id="IPR013525">
    <property type="entry name" value="ABC2_TM"/>
</dbReference>
<dbReference type="Pfam" id="PF01061">
    <property type="entry name" value="ABC2_membrane"/>
    <property type="match status" value="1"/>
</dbReference>
<reference evidence="10" key="3">
    <citation type="submission" date="2020-12" db="UniProtKB">
        <authorList>
            <consortium name="EnsemblPlants"/>
        </authorList>
    </citation>
    <scope>IDENTIFICATION</scope>
</reference>
<dbReference type="SMART" id="SM00382">
    <property type="entry name" value="AAA"/>
    <property type="match status" value="1"/>
</dbReference>
<feature type="transmembrane region" description="Helical" evidence="8">
    <location>
        <begin position="284"/>
        <end position="307"/>
    </location>
</feature>
<evidence type="ECO:0000313" key="10">
    <source>
        <dbReference type="EnsemblPlants" id="Pp3c18_21510V3.2"/>
    </source>
</evidence>
<dbReference type="EnsemblPlants" id="Pp3c18_21520V3.1">
    <property type="protein sequence ID" value="Pp3c18_21520V3.1"/>
    <property type="gene ID" value="Pp3c18_21520"/>
</dbReference>
<dbReference type="InterPro" id="IPR003593">
    <property type="entry name" value="AAA+_ATPase"/>
</dbReference>
<dbReference type="EMBL" id="ABEU02000018">
    <property type="status" value="NOT_ANNOTATED_CDS"/>
    <property type="molecule type" value="Genomic_DNA"/>
</dbReference>
<evidence type="ECO:0000256" key="1">
    <source>
        <dbReference type="ARBA" id="ARBA00004141"/>
    </source>
</evidence>
<feature type="transmembrane region" description="Helical" evidence="8">
    <location>
        <begin position="220"/>
        <end position="238"/>
    </location>
</feature>
<dbReference type="Pfam" id="PF00005">
    <property type="entry name" value="ABC_tran"/>
    <property type="match status" value="1"/>
</dbReference>